<comment type="caution">
    <text evidence="3">The sequence shown here is derived from an EMBL/GenBank/DDBJ whole genome shotgun (WGS) entry which is preliminary data.</text>
</comment>
<reference evidence="3" key="1">
    <citation type="submission" date="2021-10" db="EMBL/GenBank/DDBJ databases">
        <title>The complete genome sequence of Leeia sp. TBRC 13508.</title>
        <authorList>
            <person name="Charoenyingcharoen P."/>
            <person name="Yukphan P."/>
        </authorList>
    </citation>
    <scope>NUCLEOTIDE SEQUENCE</scope>
    <source>
        <strain evidence="3">TBRC 13508</strain>
    </source>
</reference>
<name>A0ABS8D8R3_9NEIS</name>
<evidence type="ECO:0000313" key="4">
    <source>
        <dbReference type="Proteomes" id="UP001165395"/>
    </source>
</evidence>
<dbReference type="InterPro" id="IPR050697">
    <property type="entry name" value="Adenylyl/Guanylyl_Cyclase_3/4"/>
</dbReference>
<dbReference type="SMART" id="SM00044">
    <property type="entry name" value="CYCc"/>
    <property type="match status" value="1"/>
</dbReference>
<accession>A0ABS8D8R3</accession>
<dbReference type="SUPFAM" id="SSF55073">
    <property type="entry name" value="Nucleotide cyclase"/>
    <property type="match status" value="1"/>
</dbReference>
<dbReference type="Pfam" id="PF05226">
    <property type="entry name" value="CHASE2"/>
    <property type="match status" value="1"/>
</dbReference>
<feature type="transmembrane region" description="Helical" evidence="1">
    <location>
        <begin position="370"/>
        <end position="393"/>
    </location>
</feature>
<dbReference type="InterPro" id="IPR007890">
    <property type="entry name" value="CHASE2"/>
</dbReference>
<keyword evidence="1" id="KW-0812">Transmembrane</keyword>
<dbReference type="SMART" id="SM01080">
    <property type="entry name" value="CHASE2"/>
    <property type="match status" value="1"/>
</dbReference>
<dbReference type="Proteomes" id="UP001165395">
    <property type="component" value="Unassembled WGS sequence"/>
</dbReference>
<dbReference type="CDD" id="cd07302">
    <property type="entry name" value="CHD"/>
    <property type="match status" value="1"/>
</dbReference>
<dbReference type="Pfam" id="PF00211">
    <property type="entry name" value="Guanylate_cyc"/>
    <property type="match status" value="1"/>
</dbReference>
<evidence type="ECO:0000313" key="3">
    <source>
        <dbReference type="EMBL" id="MCB6184023.1"/>
    </source>
</evidence>
<dbReference type="InterPro" id="IPR029787">
    <property type="entry name" value="Nucleotide_cyclase"/>
</dbReference>
<dbReference type="PANTHER" id="PTHR43081:SF1">
    <property type="entry name" value="ADENYLATE CYCLASE, TERMINAL-DIFFERENTIATION SPECIFIC"/>
    <property type="match status" value="1"/>
</dbReference>
<dbReference type="PANTHER" id="PTHR43081">
    <property type="entry name" value="ADENYLATE CYCLASE, TERMINAL-DIFFERENTIATION SPECIFIC-RELATED"/>
    <property type="match status" value="1"/>
</dbReference>
<sequence>MKATELLRNALKQPSWWVAFFFVALAALLIPLSESDIDTPLQSLNHWGNDHLVRWDAKLRPAPDNVVIIAVDQKSIEDPNMMEMAGTRWPWPRVIHGELLEQVLAKEKPAAIVFDVMFTEPEASDAQLVAALRKVPAYLPIAIAPDGNSFPLAKLPSVMGIKRSAHANPNASLPIQMPISFDLDVLKTGHINFPEDSDGIGRRYEVFRQHEGWSIPSMPTRIAEDQQWNIPRANDIPLHWYGTPFQRLSYRDVYLSGQMANAPKIPSLKGKIVIIGAVAIGLGDLRATPMSGKMIGPEILATAISNLANQDWLHTLPSGITLTLTCLVILLIAWRYSNGTHPSLIGGALLLFSLIVIAFAWLAIHENYLWQPFAGLVLIWLYFFFCALFYFLYEKRKRQHIQQTFNRFLDPRVVKTLSDSSMLASSEIGQNVMLSVLFSDIRGFTTMSEKSSPAEIVYLLNKYFDNQVSCIYEEGGTLDKFIGDAIMAFWGAPVAHANHAELAVNAALSMAENLEKFKADMAGKADGFEIGIGINTGPAIVGFIGSSHRLDYTAIGDTVNLASRIEGQTKGIARVLVSEYTREACGNTFDFIEHGEFTVKGREQPVRLFEPRRKQQ</sequence>
<keyword evidence="4" id="KW-1185">Reference proteome</keyword>
<proteinExistence type="predicted"/>
<evidence type="ECO:0000256" key="1">
    <source>
        <dbReference type="SAM" id="Phobius"/>
    </source>
</evidence>
<keyword evidence="1" id="KW-0472">Membrane</keyword>
<dbReference type="EMBL" id="JAJBZT010000005">
    <property type="protein sequence ID" value="MCB6184023.1"/>
    <property type="molecule type" value="Genomic_DNA"/>
</dbReference>
<dbReference type="RefSeq" id="WP_227180801.1">
    <property type="nucleotide sequence ID" value="NZ_JAJBZT010000005.1"/>
</dbReference>
<keyword evidence="1" id="KW-1133">Transmembrane helix</keyword>
<feature type="transmembrane region" description="Helical" evidence="1">
    <location>
        <begin position="344"/>
        <end position="364"/>
    </location>
</feature>
<dbReference type="PROSITE" id="PS50125">
    <property type="entry name" value="GUANYLATE_CYCLASE_2"/>
    <property type="match status" value="1"/>
</dbReference>
<dbReference type="InterPro" id="IPR001054">
    <property type="entry name" value="A/G_cyclase"/>
</dbReference>
<dbReference type="Gene3D" id="3.30.70.1230">
    <property type="entry name" value="Nucleotide cyclase"/>
    <property type="match status" value="1"/>
</dbReference>
<feature type="domain" description="Guanylate cyclase" evidence="2">
    <location>
        <begin position="435"/>
        <end position="566"/>
    </location>
</feature>
<protein>
    <submittedName>
        <fullName evidence="3">Adenylate/guanylate cyclase domain-containing protein</fullName>
    </submittedName>
</protein>
<feature type="transmembrane region" description="Helical" evidence="1">
    <location>
        <begin position="312"/>
        <end position="332"/>
    </location>
</feature>
<gene>
    <name evidence="3" type="ORF">LIN78_10750</name>
</gene>
<evidence type="ECO:0000259" key="2">
    <source>
        <dbReference type="PROSITE" id="PS50125"/>
    </source>
</evidence>
<organism evidence="3 4">
    <name type="scientific">Leeia speluncae</name>
    <dbReference type="NCBI Taxonomy" id="2884804"/>
    <lineage>
        <taxon>Bacteria</taxon>
        <taxon>Pseudomonadati</taxon>
        <taxon>Pseudomonadota</taxon>
        <taxon>Betaproteobacteria</taxon>
        <taxon>Neisseriales</taxon>
        <taxon>Leeiaceae</taxon>
        <taxon>Leeia</taxon>
    </lineage>
</organism>